<sequence length="64" mass="7446">MQLIFQFGSFDQSFPLMSFSSLSRLFVHFAVVWDLCIAYTLLQLLKPSTTSYQSSTKLKISPYW</sequence>
<dbReference type="Gramene" id="mRNA:HanXRQr2_Chr01g0039091">
    <property type="protein sequence ID" value="CDS:HanXRQr2_Chr01g0039091.1"/>
    <property type="gene ID" value="HanXRQr2_Chr01g0039091"/>
</dbReference>
<evidence type="ECO:0000313" key="1">
    <source>
        <dbReference type="EMBL" id="KAF5823507.1"/>
    </source>
</evidence>
<dbReference type="AlphaFoldDB" id="A0A9K3P3N9"/>
<dbReference type="EMBL" id="MNCJ02000316">
    <property type="protein sequence ID" value="KAF5823507.1"/>
    <property type="molecule type" value="Genomic_DNA"/>
</dbReference>
<reference evidence="1" key="1">
    <citation type="journal article" date="2017" name="Nature">
        <title>The sunflower genome provides insights into oil metabolism, flowering and Asterid evolution.</title>
        <authorList>
            <person name="Badouin H."/>
            <person name="Gouzy J."/>
            <person name="Grassa C.J."/>
            <person name="Murat F."/>
            <person name="Staton S.E."/>
            <person name="Cottret L."/>
            <person name="Lelandais-Briere C."/>
            <person name="Owens G.L."/>
            <person name="Carrere S."/>
            <person name="Mayjonade B."/>
            <person name="Legrand L."/>
            <person name="Gill N."/>
            <person name="Kane N.C."/>
            <person name="Bowers J.E."/>
            <person name="Hubner S."/>
            <person name="Bellec A."/>
            <person name="Berard A."/>
            <person name="Berges H."/>
            <person name="Blanchet N."/>
            <person name="Boniface M.C."/>
            <person name="Brunel D."/>
            <person name="Catrice O."/>
            <person name="Chaidir N."/>
            <person name="Claudel C."/>
            <person name="Donnadieu C."/>
            <person name="Faraut T."/>
            <person name="Fievet G."/>
            <person name="Helmstetter N."/>
            <person name="King M."/>
            <person name="Knapp S.J."/>
            <person name="Lai Z."/>
            <person name="Le Paslier M.C."/>
            <person name="Lippi Y."/>
            <person name="Lorenzon L."/>
            <person name="Mandel J.R."/>
            <person name="Marage G."/>
            <person name="Marchand G."/>
            <person name="Marquand E."/>
            <person name="Bret-Mestries E."/>
            <person name="Morien E."/>
            <person name="Nambeesan S."/>
            <person name="Nguyen T."/>
            <person name="Pegot-Espagnet P."/>
            <person name="Pouilly N."/>
            <person name="Raftis F."/>
            <person name="Sallet E."/>
            <person name="Schiex T."/>
            <person name="Thomas J."/>
            <person name="Vandecasteele C."/>
            <person name="Vares D."/>
            <person name="Vear F."/>
            <person name="Vautrin S."/>
            <person name="Crespi M."/>
            <person name="Mangin B."/>
            <person name="Burke J.M."/>
            <person name="Salse J."/>
            <person name="Munos S."/>
            <person name="Vincourt P."/>
            <person name="Rieseberg L.H."/>
            <person name="Langlade N.B."/>
        </authorList>
    </citation>
    <scope>NUCLEOTIDE SEQUENCE</scope>
    <source>
        <tissue evidence="1">Leaves</tissue>
    </source>
</reference>
<name>A0A9K3P3N9_HELAN</name>
<proteinExistence type="predicted"/>
<protein>
    <submittedName>
        <fullName evidence="1">Uncharacterized protein</fullName>
    </submittedName>
</protein>
<comment type="caution">
    <text evidence="1">The sequence shown here is derived from an EMBL/GenBank/DDBJ whole genome shotgun (WGS) entry which is preliminary data.</text>
</comment>
<evidence type="ECO:0000313" key="2">
    <source>
        <dbReference type="Proteomes" id="UP000215914"/>
    </source>
</evidence>
<reference evidence="1" key="2">
    <citation type="submission" date="2020-06" db="EMBL/GenBank/DDBJ databases">
        <title>Helianthus annuus Genome sequencing and assembly Release 2.</title>
        <authorList>
            <person name="Gouzy J."/>
            <person name="Langlade N."/>
            <person name="Munos S."/>
        </authorList>
    </citation>
    <scope>NUCLEOTIDE SEQUENCE</scope>
    <source>
        <tissue evidence="1">Leaves</tissue>
    </source>
</reference>
<accession>A0A9K3P3N9</accession>
<keyword evidence="2" id="KW-1185">Reference proteome</keyword>
<dbReference type="Proteomes" id="UP000215914">
    <property type="component" value="Unassembled WGS sequence"/>
</dbReference>
<gene>
    <name evidence="1" type="ORF">HanXRQr2_Chr01g0039091</name>
</gene>
<organism evidence="1 2">
    <name type="scientific">Helianthus annuus</name>
    <name type="common">Common sunflower</name>
    <dbReference type="NCBI Taxonomy" id="4232"/>
    <lineage>
        <taxon>Eukaryota</taxon>
        <taxon>Viridiplantae</taxon>
        <taxon>Streptophyta</taxon>
        <taxon>Embryophyta</taxon>
        <taxon>Tracheophyta</taxon>
        <taxon>Spermatophyta</taxon>
        <taxon>Magnoliopsida</taxon>
        <taxon>eudicotyledons</taxon>
        <taxon>Gunneridae</taxon>
        <taxon>Pentapetalae</taxon>
        <taxon>asterids</taxon>
        <taxon>campanulids</taxon>
        <taxon>Asterales</taxon>
        <taxon>Asteraceae</taxon>
        <taxon>Asteroideae</taxon>
        <taxon>Heliantheae alliance</taxon>
        <taxon>Heliantheae</taxon>
        <taxon>Helianthus</taxon>
    </lineage>
</organism>